<sequence length="1323" mass="141376">MCRHSLPMHKPRCGRSSGTNSNPKWASSGSSRRFRLICGSKETLPARSVSKSATGMQDGAGHLHFVTSAPSDVYRRLYGLCATLLVLLGCLATPASAQQVDVIRGRITGADNEPLENVTVIVTTISGNVNRTARTDRSGRYTVTFPNGDGDYMVTVNAVGFAQKRFEIKRVADEDVLLGDAKLSKVGTVLDAMKVTADRQKVSRNDVSQDISGTERVIPANNAALPPDQMGDLAAMAATLPGVQLVPGQDGGANGYSVMGMGADQNNTTLNGMNFGGSGLPRDAQVGSSLSTSPYDVSRGGFSGGQFSLSTRSGSNFSARGLSFLGEAPQLQWMDAPARATGQQYSNGSIGGSVAGPLVFDKAFYMMAFQLGRRSNDLQTLLNTSTVGLQATGIAADSVQRLVGILGASNVPTSANGLPNSRLADQGSVVGSIDFAPPSSTSGTAYNLTFNGAWNRQNPATPLTSSLPTASAQRTGLNAGLQGRHSAYLAVRGINLLTETSVGLNASQNEGSPFVNLPAGRVRVNSAFGDGSTGVQMLAFGGNQTLATTQSSNSVMANNSLSWFSANNKHRLKLASEFRRDGSSQDQTLNRLGTFTYNSLADLQAGIPVSFTRTLSPRERDASQLIGALSLGDSYRRTNRLQFQYGVRVDANKFLDAPAVNSAVEQRFGVRNTEVPNGIYPSVRGGFSWQYGTGPQIGAFEGAFRGPRAVVRGGIGMFQNMPQATLIGSAIDNTGLANAIQQLACVGPATPVPAWSTYANPGNIPTRCADGTTGTVFANGAPNVTLFAKNFAPSTSIRSNLSWSGAVLRNRMNGSFDATYSINQRQSSFVDRNFAGVERFVIDNEDGRPVYVRPTSIVPLTGGIAAGDGRLDSTFQRVTEQRSDLTSRSAQFTARFSPMTFNSTISWNASYTYSNVREQFRGFSSTAGDPNAISWSRSPFDSRHQITYNVTWNAFDFIRISWGGQFRSGSPFTPSIGGDVNGDGFSNDRAFIFDPSTSGDATTAAAMQALLDKGSDVARRCLSKQLGTLAGRNSCEGPWISTANLSFSFNPLKVRMPQRATLSFNVSNPLGAADLLMNGADNLKGWGQQVFVDPALLYVRGFDPVTKRYKYEVNQRFGATNPQFQQFRAPVTVSAMLCYDIGATRERQVLTQTLDRGRRTQGTKAQEAVIKAQFGTGGVPNPLATILRDQDTLKLSSTQADSLAMMNRRYTVRLDSIWAPIAKRYAELPSGYSRDRVYWEYVKAREASIDILRGYAPAVRALLTDAQKRRLPAFITTSLDDRYLRSIRSGTAGGGGPMMLPGGATFMGAGAMGGGAQTTIIMR</sequence>
<dbReference type="InterPro" id="IPR057601">
    <property type="entry name" value="Oar-like_b-barrel"/>
</dbReference>
<name>A0A3D4V399_9BACT</name>
<dbReference type="EMBL" id="DPIY01000001">
    <property type="protein sequence ID" value="HCT55585.1"/>
    <property type="molecule type" value="Genomic_DNA"/>
</dbReference>
<feature type="compositionally biased region" description="Polar residues" evidence="1">
    <location>
        <begin position="16"/>
        <end position="29"/>
    </location>
</feature>
<evidence type="ECO:0000313" key="3">
    <source>
        <dbReference type="EMBL" id="HCT55585.1"/>
    </source>
</evidence>
<accession>A0A3D4V399</accession>
<dbReference type="Proteomes" id="UP000264071">
    <property type="component" value="Unassembled WGS sequence"/>
</dbReference>
<dbReference type="SUPFAM" id="SSF56935">
    <property type="entry name" value="Porins"/>
    <property type="match status" value="1"/>
</dbReference>
<reference evidence="3 4" key="1">
    <citation type="journal article" date="2018" name="Nat. Biotechnol.">
        <title>A standardized bacterial taxonomy based on genome phylogeny substantially revises the tree of life.</title>
        <authorList>
            <person name="Parks D.H."/>
            <person name="Chuvochina M."/>
            <person name="Waite D.W."/>
            <person name="Rinke C."/>
            <person name="Skarshewski A."/>
            <person name="Chaumeil P.A."/>
            <person name="Hugenholtz P."/>
        </authorList>
    </citation>
    <scope>NUCLEOTIDE SEQUENCE [LARGE SCALE GENOMIC DNA]</scope>
    <source>
        <strain evidence="3">UBA8844</strain>
    </source>
</reference>
<gene>
    <name evidence="3" type="ORF">DGD08_00075</name>
</gene>
<comment type="caution">
    <text evidence="3">The sequence shown here is derived from an EMBL/GenBank/DDBJ whole genome shotgun (WGS) entry which is preliminary data.</text>
</comment>
<evidence type="ECO:0000256" key="1">
    <source>
        <dbReference type="SAM" id="MobiDB-lite"/>
    </source>
</evidence>
<dbReference type="Pfam" id="PF25183">
    <property type="entry name" value="OMP_b-brl_4"/>
    <property type="match status" value="1"/>
</dbReference>
<dbReference type="Gene3D" id="2.60.40.1120">
    <property type="entry name" value="Carboxypeptidase-like, regulatory domain"/>
    <property type="match status" value="1"/>
</dbReference>
<feature type="domain" description="TonB-dependent transporter Oar-like beta-barrel" evidence="2">
    <location>
        <begin position="450"/>
        <end position="1047"/>
    </location>
</feature>
<dbReference type="InterPro" id="IPR008969">
    <property type="entry name" value="CarboxyPept-like_regulatory"/>
</dbReference>
<dbReference type="Pfam" id="PF13620">
    <property type="entry name" value="CarboxypepD_reg"/>
    <property type="match status" value="1"/>
</dbReference>
<organism evidence="3 4">
    <name type="scientific">Gemmatimonas aurantiaca</name>
    <dbReference type="NCBI Taxonomy" id="173480"/>
    <lineage>
        <taxon>Bacteria</taxon>
        <taxon>Pseudomonadati</taxon>
        <taxon>Gemmatimonadota</taxon>
        <taxon>Gemmatimonadia</taxon>
        <taxon>Gemmatimonadales</taxon>
        <taxon>Gemmatimonadaceae</taxon>
        <taxon>Gemmatimonas</taxon>
    </lineage>
</organism>
<feature type="region of interest" description="Disordered" evidence="1">
    <location>
        <begin position="1"/>
        <end position="29"/>
    </location>
</feature>
<protein>
    <recommendedName>
        <fullName evidence="2">TonB-dependent transporter Oar-like beta-barrel domain-containing protein</fullName>
    </recommendedName>
</protein>
<evidence type="ECO:0000313" key="4">
    <source>
        <dbReference type="Proteomes" id="UP000264071"/>
    </source>
</evidence>
<dbReference type="SUPFAM" id="SSF49464">
    <property type="entry name" value="Carboxypeptidase regulatory domain-like"/>
    <property type="match status" value="1"/>
</dbReference>
<proteinExistence type="predicted"/>
<evidence type="ECO:0000259" key="2">
    <source>
        <dbReference type="Pfam" id="PF25183"/>
    </source>
</evidence>
<feature type="compositionally biased region" description="Basic residues" evidence="1">
    <location>
        <begin position="1"/>
        <end position="13"/>
    </location>
</feature>